<evidence type="ECO:0000256" key="4">
    <source>
        <dbReference type="ARBA" id="ARBA00023136"/>
    </source>
</evidence>
<dbReference type="AlphaFoldDB" id="G8YR66"/>
<feature type="transmembrane region" description="Helical" evidence="5">
    <location>
        <begin position="172"/>
        <end position="195"/>
    </location>
</feature>
<feature type="transmembrane region" description="Helical" evidence="5">
    <location>
        <begin position="260"/>
        <end position="280"/>
    </location>
</feature>
<dbReference type="FunCoup" id="G8YR66">
    <property type="interactions" value="147"/>
</dbReference>
<feature type="transmembrane region" description="Helical" evidence="5">
    <location>
        <begin position="385"/>
        <end position="412"/>
    </location>
</feature>
<evidence type="ECO:0000256" key="2">
    <source>
        <dbReference type="ARBA" id="ARBA00022692"/>
    </source>
</evidence>
<dbReference type="OrthoDB" id="3026777at2759"/>
<dbReference type="PANTHER" id="PTHR23507:SF1">
    <property type="entry name" value="FI18259P1-RELATED"/>
    <property type="match status" value="1"/>
</dbReference>
<protein>
    <submittedName>
        <fullName evidence="6">Piso0_000666 protein</fullName>
    </submittedName>
</protein>
<dbReference type="Pfam" id="PF07690">
    <property type="entry name" value="MFS_1"/>
    <property type="match status" value="1"/>
</dbReference>
<dbReference type="Proteomes" id="UP000005222">
    <property type="component" value="Chromosome C"/>
</dbReference>
<dbReference type="STRING" id="559304.G8YR66"/>
<dbReference type="EMBL" id="FO082057">
    <property type="protein sequence ID" value="CCE78053.1"/>
    <property type="molecule type" value="Genomic_DNA"/>
</dbReference>
<sequence>MADEQGEHEMLLDGSSSSKPGSFIKDIVTVVQDAPEGDEEWNSEQRALNKKLNWWVRPSVSKIVILMFIFALCETLPSASEVTIILTQACNSVKKRSQTDKCNEAEAQILMSSFFMIFNVLTGILIFVTSGKAGGMSDRFGRKTIITTVILMALLGRSLNYVILKNSDTFRMYLILIASCINNIAGGSTVLRVIADCYLADVSEPHMRVVFFGIIRATAYGGQSLGPLVGNLVLSYLRKHSNKAGGIDQVEDVPYEKQFILLRCELGLMFVGFLWALFFLPESRSQKARRRSIELSYFRSSANSDGDRINWKKILEKFNIVKPLRLLAYPREVAKDTSEDLFRIRKKTVFYMFIILCFSAESMMGLNTIYILYGSYKFKWSSIEMGTFVSITCFSRAVSLLALFPLFFTYFLQKMLGLKAKKHRYDILDFITCYTSVLTEAFFIISCAFATNIRQYDSFIALTSPGAFLDPVLSSSLVKYYPESKTGEVFSAISLVKNLLNLVGPAFFLSIYNVSLTYLKFPGLPFVISGCILFSAVFLLPSMWTSLHEEAKYDRDDVDDGERVYENVLNYDAITEVVSH</sequence>
<evidence type="ECO:0000256" key="1">
    <source>
        <dbReference type="ARBA" id="ARBA00004141"/>
    </source>
</evidence>
<dbReference type="InParanoid" id="G8YR66"/>
<dbReference type="InterPro" id="IPR036259">
    <property type="entry name" value="MFS_trans_sf"/>
</dbReference>
<gene>
    <name evidence="6" type="primary">Piso0_000666</name>
    <name evidence="6" type="ORF">GNLVRS01_PISO0C01388g</name>
</gene>
<dbReference type="PANTHER" id="PTHR23507">
    <property type="entry name" value="ZGC:174356"/>
    <property type="match status" value="1"/>
</dbReference>
<organism evidence="6 7">
    <name type="scientific">Pichia sorbitophila (strain ATCC MYA-4447 / BCRC 22081 / CBS 7064 / NBRC 10061 / NRRL Y-12695)</name>
    <name type="common">Hybrid yeast</name>
    <dbReference type="NCBI Taxonomy" id="559304"/>
    <lineage>
        <taxon>Eukaryota</taxon>
        <taxon>Fungi</taxon>
        <taxon>Dikarya</taxon>
        <taxon>Ascomycota</taxon>
        <taxon>Saccharomycotina</taxon>
        <taxon>Pichiomycetes</taxon>
        <taxon>Debaryomycetaceae</taxon>
        <taxon>Millerozyma</taxon>
    </lineage>
</organism>
<comment type="subcellular location">
    <subcellularLocation>
        <location evidence="1">Membrane</location>
        <topology evidence="1">Multi-pass membrane protein</topology>
    </subcellularLocation>
</comment>
<evidence type="ECO:0000313" key="6">
    <source>
        <dbReference type="EMBL" id="CCE78053.1"/>
    </source>
</evidence>
<feature type="transmembrane region" description="Helical" evidence="5">
    <location>
        <begin position="63"/>
        <end position="86"/>
    </location>
</feature>
<evidence type="ECO:0000256" key="3">
    <source>
        <dbReference type="ARBA" id="ARBA00022989"/>
    </source>
</evidence>
<feature type="transmembrane region" description="Helical" evidence="5">
    <location>
        <begin position="499"/>
        <end position="518"/>
    </location>
</feature>
<feature type="transmembrane region" description="Helical" evidence="5">
    <location>
        <begin position="524"/>
        <end position="545"/>
    </location>
</feature>
<dbReference type="GO" id="GO:0022857">
    <property type="term" value="F:transmembrane transporter activity"/>
    <property type="evidence" value="ECO:0007669"/>
    <property type="project" value="InterPro"/>
</dbReference>
<proteinExistence type="predicted"/>
<feature type="transmembrane region" description="Helical" evidence="5">
    <location>
        <begin position="107"/>
        <end position="128"/>
    </location>
</feature>
<dbReference type="Gene3D" id="1.20.1250.20">
    <property type="entry name" value="MFS general substrate transporter like domains"/>
    <property type="match status" value="1"/>
</dbReference>
<keyword evidence="3 5" id="KW-1133">Transmembrane helix</keyword>
<dbReference type="SUPFAM" id="SSF103473">
    <property type="entry name" value="MFS general substrate transporter"/>
    <property type="match status" value="1"/>
</dbReference>
<feature type="transmembrane region" description="Helical" evidence="5">
    <location>
        <begin position="433"/>
        <end position="453"/>
    </location>
</feature>
<dbReference type="eggNOG" id="KOG2816">
    <property type="taxonomic scope" value="Eukaryota"/>
</dbReference>
<evidence type="ECO:0000313" key="7">
    <source>
        <dbReference type="Proteomes" id="UP000005222"/>
    </source>
</evidence>
<dbReference type="HOGENOM" id="CLU_017517_2_1_1"/>
<accession>G8YR66</accession>
<feature type="transmembrane region" description="Helical" evidence="5">
    <location>
        <begin position="140"/>
        <end position="160"/>
    </location>
</feature>
<feature type="transmembrane region" description="Helical" evidence="5">
    <location>
        <begin position="349"/>
        <end position="373"/>
    </location>
</feature>
<keyword evidence="7" id="KW-1185">Reference proteome</keyword>
<evidence type="ECO:0000256" key="5">
    <source>
        <dbReference type="SAM" id="Phobius"/>
    </source>
</evidence>
<dbReference type="OMA" id="VYKAIAC"/>
<dbReference type="GO" id="GO:0016020">
    <property type="term" value="C:membrane"/>
    <property type="evidence" value="ECO:0007669"/>
    <property type="project" value="UniProtKB-SubCell"/>
</dbReference>
<reference evidence="6 7" key="1">
    <citation type="journal article" date="2012" name="G3 (Bethesda)">
        <title>Pichia sorbitophila, an interspecies yeast hybrid reveals early steps of genome resolution following polyploidization.</title>
        <authorList>
            <person name="Leh Louis V."/>
            <person name="Despons L."/>
            <person name="Friedrich A."/>
            <person name="Martin T."/>
            <person name="Durrens P."/>
            <person name="Casaregola S."/>
            <person name="Neuveglise C."/>
            <person name="Fairhead C."/>
            <person name="Marck C."/>
            <person name="Cruz J.A."/>
            <person name="Straub M.L."/>
            <person name="Kugler V."/>
            <person name="Sacerdot C."/>
            <person name="Uzunov Z."/>
            <person name="Thierry A."/>
            <person name="Weiss S."/>
            <person name="Bleykasten C."/>
            <person name="De Montigny J."/>
            <person name="Jacques N."/>
            <person name="Jung P."/>
            <person name="Lemaire M."/>
            <person name="Mallet S."/>
            <person name="Morel G."/>
            <person name="Richard G.F."/>
            <person name="Sarkar A."/>
            <person name="Savel G."/>
            <person name="Schacherer J."/>
            <person name="Seret M.L."/>
            <person name="Talla E."/>
            <person name="Samson G."/>
            <person name="Jubin C."/>
            <person name="Poulain J."/>
            <person name="Vacherie B."/>
            <person name="Barbe V."/>
            <person name="Pelletier E."/>
            <person name="Sherman D.J."/>
            <person name="Westhof E."/>
            <person name="Weissenbach J."/>
            <person name="Baret P.V."/>
            <person name="Wincker P."/>
            <person name="Gaillardin C."/>
            <person name="Dujon B."/>
            <person name="Souciet J.L."/>
        </authorList>
    </citation>
    <scope>NUCLEOTIDE SEQUENCE [LARGE SCALE GENOMIC DNA]</scope>
    <source>
        <strain evidence="7">ATCC MYA-4447 / BCRC 22081 / CBS 7064 / NBRC 10061 / NRRL Y-12695</strain>
    </source>
</reference>
<keyword evidence="2 5" id="KW-0812">Transmembrane</keyword>
<dbReference type="InterPro" id="IPR011701">
    <property type="entry name" value="MFS"/>
</dbReference>
<name>G8YR66_PICSO</name>
<keyword evidence="4 5" id="KW-0472">Membrane</keyword>